<dbReference type="PANTHER" id="PTHR11138:SF5">
    <property type="entry name" value="METHIONYL-TRNA FORMYLTRANSFERASE, MITOCHONDRIAL"/>
    <property type="match status" value="1"/>
</dbReference>
<dbReference type="PANTHER" id="PTHR11138">
    <property type="entry name" value="METHIONYL-TRNA FORMYLTRANSFERASE"/>
    <property type="match status" value="1"/>
</dbReference>
<dbReference type="GO" id="GO:0016740">
    <property type="term" value="F:transferase activity"/>
    <property type="evidence" value="ECO:0007669"/>
    <property type="project" value="UniProtKB-KW"/>
</dbReference>
<evidence type="ECO:0000313" key="3">
    <source>
        <dbReference type="Proteomes" id="UP000626026"/>
    </source>
</evidence>
<dbReference type="Proteomes" id="UP000626026">
    <property type="component" value="Unassembled WGS sequence"/>
</dbReference>
<dbReference type="Pfam" id="PF00551">
    <property type="entry name" value="Formyl_trans_N"/>
    <property type="match status" value="1"/>
</dbReference>
<gene>
    <name evidence="2" type="ORF">IBL26_23410</name>
</gene>
<dbReference type="InterPro" id="IPR002376">
    <property type="entry name" value="Formyl_transf_N"/>
</dbReference>
<proteinExistence type="predicted"/>
<organism evidence="2 3">
    <name type="scientific">Teichococcus aerophilus</name>
    <dbReference type="NCBI Taxonomy" id="1224513"/>
    <lineage>
        <taxon>Bacteria</taxon>
        <taxon>Pseudomonadati</taxon>
        <taxon>Pseudomonadota</taxon>
        <taxon>Alphaproteobacteria</taxon>
        <taxon>Acetobacterales</taxon>
        <taxon>Roseomonadaceae</taxon>
        <taxon>Roseomonas</taxon>
    </lineage>
</organism>
<name>A0ABR7RT43_9PROT</name>
<dbReference type="RefSeq" id="WP_187786930.1">
    <property type="nucleotide sequence ID" value="NZ_JACTVA010000073.1"/>
</dbReference>
<reference evidence="2 3" key="1">
    <citation type="journal article" date="2013" name="Int. J. Syst. Evol. Microbiol.">
        <title>Roseomonas aerophila sp. nov., isolated from air.</title>
        <authorList>
            <person name="Kim S.J."/>
            <person name="Weon H.Y."/>
            <person name="Ahn J.H."/>
            <person name="Hong S.B."/>
            <person name="Seok S.J."/>
            <person name="Whang K.S."/>
            <person name="Kwon S.W."/>
        </authorList>
    </citation>
    <scope>NUCLEOTIDE SEQUENCE [LARGE SCALE GENOMIC DNA]</scope>
    <source>
        <strain evidence="2 3">NBRC 108923</strain>
    </source>
</reference>
<sequence length="270" mass="28784">MRIALFTLDSALSAQAVLDFCRLHREKIVLIARSDPYRPSAGGTVGQLRAHWRRSGPRILPFLLANYGLPQSLGSLRRALGRAPLTNLARQHGIPQHSVTDLNGPATTAALRAARPDLILSFHFDQIFTAETLALAPLGGLNVHPSLLPRHRGPLPTFWAQQDTPPAFGVTLHRLAPRIDAGAILAQQPLALPPGTSASAAARHLHAAGATLAATVIAQLAQGTPPPETLPLLLPYCPFPTAPQLRHAARQGHRLITWPDAAAALYAPTG</sequence>
<evidence type="ECO:0000259" key="1">
    <source>
        <dbReference type="Pfam" id="PF00551"/>
    </source>
</evidence>
<comment type="caution">
    <text evidence="2">The sequence shown here is derived from an EMBL/GenBank/DDBJ whole genome shotgun (WGS) entry which is preliminary data.</text>
</comment>
<dbReference type="InterPro" id="IPR036477">
    <property type="entry name" value="Formyl_transf_N_sf"/>
</dbReference>
<dbReference type="SUPFAM" id="SSF53328">
    <property type="entry name" value="Formyltransferase"/>
    <property type="match status" value="1"/>
</dbReference>
<feature type="domain" description="Formyl transferase N-terminal" evidence="1">
    <location>
        <begin position="102"/>
        <end position="212"/>
    </location>
</feature>
<dbReference type="Gene3D" id="3.40.50.170">
    <property type="entry name" value="Formyl transferase, N-terminal domain"/>
    <property type="match status" value="1"/>
</dbReference>
<keyword evidence="3" id="KW-1185">Reference proteome</keyword>
<evidence type="ECO:0000313" key="2">
    <source>
        <dbReference type="EMBL" id="MBC9209805.1"/>
    </source>
</evidence>
<keyword evidence="2" id="KW-0808">Transferase</keyword>
<accession>A0ABR7RT43</accession>
<protein>
    <submittedName>
        <fullName evidence="2">Formyl transferase</fullName>
    </submittedName>
</protein>
<dbReference type="EMBL" id="JACTVA010000073">
    <property type="protein sequence ID" value="MBC9209805.1"/>
    <property type="molecule type" value="Genomic_DNA"/>
</dbReference>